<reference evidence="4" key="1">
    <citation type="submission" date="2018-10" db="EMBL/GenBank/DDBJ databases">
        <title>FDA dAtabase for Regulatory Grade micrObial Sequences (FDA-ARGOS): Supporting development and validation of Infectious Disease Dx tests.</title>
        <authorList>
            <person name="Minogue T."/>
            <person name="Wolcott M."/>
            <person name="Wasieloski L."/>
            <person name="Aguilar W."/>
            <person name="Moore D."/>
            <person name="Tallon L."/>
            <person name="Sadzewicz L."/>
            <person name="Sengamalay N."/>
            <person name="Ott S."/>
            <person name="Godinez A."/>
            <person name="Nagaraj S."/>
            <person name="Vavikolanu K."/>
            <person name="Vyas G."/>
            <person name="Nadendla S."/>
            <person name="George J."/>
            <person name="Sichtig H."/>
        </authorList>
    </citation>
    <scope>NUCLEOTIDE SEQUENCE [LARGE SCALE GENOMIC DNA]</scope>
    <source>
        <strain evidence="4">FDAARGOS_343</strain>
    </source>
</reference>
<dbReference type="SUPFAM" id="SSF53271">
    <property type="entry name" value="PRTase-like"/>
    <property type="match status" value="1"/>
</dbReference>
<evidence type="ECO:0000313" key="4">
    <source>
        <dbReference type="Proteomes" id="UP000319837"/>
    </source>
</evidence>
<name>A0A553SQ79_NIACI</name>
<dbReference type="InterPro" id="IPR041688">
    <property type="entry name" value="PRTase_2"/>
</dbReference>
<dbReference type="Pfam" id="PF12500">
    <property type="entry name" value="TRSP"/>
    <property type="match status" value="1"/>
</dbReference>
<dbReference type="InterPro" id="IPR029057">
    <property type="entry name" value="PRTase-like"/>
</dbReference>
<feature type="domain" description="TRSP" evidence="1">
    <location>
        <begin position="308"/>
        <end position="429"/>
    </location>
</feature>
<sequence length="446" mass="50419">MTYSHKKISLPILSELKMHIEITENPFELEVQELFQMAARINKKRSFLFVSKLLGKHIPIKPKLGLWTGFALAARYEELKTGVVSASRDVLLKAYYDNIASFRDEPIIAKEIASPIIIGFAETATALGHSFYKAFSHAAFFHTTREVVDGMESIISFEEEHSHATSHRCYIDASMLDTQREVILVDDELTTGNTAINIIRDIQAKYPRTEYTVVSILDWRSKENEAKLKSLEQELGITIRCVSLIKGVFQLEGELNNVSDGQEETGISTNIVETEYISLAEFTKDNLLPFSSRTLLDERNVSPYLKNTGRFGLHSSEIDWVEAAASFLAQKRIGSQTLSIGTGEFMYIPMKIASLMGDGVYYQSSTRSPIYPHNEHYYGAKTAIHFLNPEDTSIDHYLYNLTEYAYDDIFVFFERKLDEAKLNPLLDKLKGTGARKINIVYAAGGK</sequence>
<accession>A0A553SQ79</accession>
<dbReference type="InterPro" id="IPR011214">
    <property type="entry name" value="UCP020967"/>
</dbReference>
<dbReference type="Proteomes" id="UP000319837">
    <property type="component" value="Unassembled WGS sequence"/>
</dbReference>
<dbReference type="Gene3D" id="3.40.50.2020">
    <property type="match status" value="1"/>
</dbReference>
<feature type="domain" description="Orotate phosphoribosyltransferase-like" evidence="2">
    <location>
        <begin position="34"/>
        <end position="247"/>
    </location>
</feature>
<dbReference type="EMBL" id="RIBP01000004">
    <property type="protein sequence ID" value="TRZ39128.1"/>
    <property type="molecule type" value="Genomic_DNA"/>
</dbReference>
<dbReference type="PIRSF" id="PIRSF020967">
    <property type="entry name" value="UCP020967"/>
    <property type="match status" value="1"/>
</dbReference>
<dbReference type="InterPro" id="IPR022537">
    <property type="entry name" value="TRSP_dom"/>
</dbReference>
<gene>
    <name evidence="3" type="ORF">CEQ21_20500</name>
</gene>
<dbReference type="AlphaFoldDB" id="A0A553SQ79"/>
<evidence type="ECO:0000259" key="2">
    <source>
        <dbReference type="Pfam" id="PF15609"/>
    </source>
</evidence>
<evidence type="ECO:0000313" key="3">
    <source>
        <dbReference type="EMBL" id="TRZ39128.1"/>
    </source>
</evidence>
<comment type="caution">
    <text evidence="3">The sequence shown here is derived from an EMBL/GenBank/DDBJ whole genome shotgun (WGS) entry which is preliminary data.</text>
</comment>
<evidence type="ECO:0000259" key="1">
    <source>
        <dbReference type="Pfam" id="PF12500"/>
    </source>
</evidence>
<protein>
    <submittedName>
        <fullName evidence="3">Uncharacterized protein</fullName>
    </submittedName>
</protein>
<dbReference type="CDD" id="cd06223">
    <property type="entry name" value="PRTases_typeI"/>
    <property type="match status" value="1"/>
</dbReference>
<proteinExistence type="predicted"/>
<dbReference type="InterPro" id="IPR000836">
    <property type="entry name" value="PRTase_dom"/>
</dbReference>
<dbReference type="Pfam" id="PF15609">
    <property type="entry name" value="PRTase_2"/>
    <property type="match status" value="1"/>
</dbReference>
<organism evidence="3 4">
    <name type="scientific">Niallia circulans</name>
    <name type="common">Bacillus circulans</name>
    <dbReference type="NCBI Taxonomy" id="1397"/>
    <lineage>
        <taxon>Bacteria</taxon>
        <taxon>Bacillati</taxon>
        <taxon>Bacillota</taxon>
        <taxon>Bacilli</taxon>
        <taxon>Bacillales</taxon>
        <taxon>Bacillaceae</taxon>
        <taxon>Niallia</taxon>
    </lineage>
</organism>